<reference evidence="3" key="1">
    <citation type="submission" date="2021-01" db="EMBL/GenBank/DDBJ databases">
        <title>Draft genomes of Rhodovulum sulfidophilum.</title>
        <authorList>
            <person name="Guzman M.S."/>
        </authorList>
    </citation>
    <scope>NUCLEOTIDE SEQUENCE [LARGE SCALE GENOMIC DNA]</scope>
    <source>
        <strain evidence="3">AB19</strain>
    </source>
</reference>
<accession>A0ABS1RB03</accession>
<dbReference type="RefSeq" id="WP_075787802.1">
    <property type="nucleotide sequence ID" value="NZ_JAESIM010000010.1"/>
</dbReference>
<evidence type="ECO:0000313" key="3">
    <source>
        <dbReference type="Proteomes" id="UP000635853"/>
    </source>
</evidence>
<evidence type="ECO:0000313" key="2">
    <source>
        <dbReference type="EMBL" id="MBL3576820.1"/>
    </source>
</evidence>
<dbReference type="EMBL" id="JAESIL010000003">
    <property type="protein sequence ID" value="MBL3576820.1"/>
    <property type="molecule type" value="Genomic_DNA"/>
</dbReference>
<feature type="compositionally biased region" description="Basic and acidic residues" evidence="1">
    <location>
        <begin position="99"/>
        <end position="120"/>
    </location>
</feature>
<protein>
    <submittedName>
        <fullName evidence="2">Uncharacterized protein</fullName>
    </submittedName>
</protein>
<sequence>MMILIGCGPRTGLSWAFTRRDLYDLVWSKPMTSLAQKFGISDRGLAKTCSRNRVPVPPRGYWAQVAADEQPPVPPFLELRDPRLDRFSIRGATSALPESVKKLAHEQRAQREKRGPKSENSEDATLPPVTTPHAVVAKTARFLRAIGPGLCGLVVSQSQAERAIAILDGLVRGFEEHGLSVTAEGDKMSVQKGEDTVGFTLIERPKRVKYIPTPEETEREEKRKEKEARS</sequence>
<feature type="region of interest" description="Disordered" evidence="1">
    <location>
        <begin position="99"/>
        <end position="129"/>
    </location>
</feature>
<gene>
    <name evidence="2" type="ORF">JMJ92_01385</name>
</gene>
<dbReference type="Proteomes" id="UP000635853">
    <property type="component" value="Unassembled WGS sequence"/>
</dbReference>
<name>A0ABS1RB03_9RHOB</name>
<proteinExistence type="predicted"/>
<comment type="caution">
    <text evidence="2">The sequence shown here is derived from an EMBL/GenBank/DDBJ whole genome shotgun (WGS) entry which is preliminary data.</text>
</comment>
<feature type="compositionally biased region" description="Basic and acidic residues" evidence="1">
    <location>
        <begin position="219"/>
        <end position="230"/>
    </location>
</feature>
<organism evidence="2 3">
    <name type="scientific">Rhodovulum visakhapatnamense</name>
    <dbReference type="NCBI Taxonomy" id="364297"/>
    <lineage>
        <taxon>Bacteria</taxon>
        <taxon>Pseudomonadati</taxon>
        <taxon>Pseudomonadota</taxon>
        <taxon>Alphaproteobacteria</taxon>
        <taxon>Rhodobacterales</taxon>
        <taxon>Paracoccaceae</taxon>
        <taxon>Rhodovulum</taxon>
    </lineage>
</organism>
<feature type="region of interest" description="Disordered" evidence="1">
    <location>
        <begin position="208"/>
        <end position="230"/>
    </location>
</feature>
<keyword evidence="3" id="KW-1185">Reference proteome</keyword>
<evidence type="ECO:0000256" key="1">
    <source>
        <dbReference type="SAM" id="MobiDB-lite"/>
    </source>
</evidence>